<dbReference type="InterPro" id="IPR036877">
    <property type="entry name" value="SUI1_dom_sf"/>
</dbReference>
<dbReference type="EMBL" id="MN740325">
    <property type="protein sequence ID" value="QHU00306.1"/>
    <property type="molecule type" value="Genomic_DNA"/>
</dbReference>
<accession>A0A6C0J6H4</accession>
<evidence type="ECO:0000313" key="2">
    <source>
        <dbReference type="EMBL" id="QHU00306.1"/>
    </source>
</evidence>
<proteinExistence type="predicted"/>
<dbReference type="SUPFAM" id="SSF55159">
    <property type="entry name" value="eIF1-like"/>
    <property type="match status" value="1"/>
</dbReference>
<name>A0A6C0J6H4_9ZZZZ</name>
<organism evidence="2">
    <name type="scientific">viral metagenome</name>
    <dbReference type="NCBI Taxonomy" id="1070528"/>
    <lineage>
        <taxon>unclassified sequences</taxon>
        <taxon>metagenomes</taxon>
        <taxon>organismal metagenomes</taxon>
    </lineage>
</organism>
<dbReference type="InterPro" id="IPR001950">
    <property type="entry name" value="SUI1"/>
</dbReference>
<dbReference type="GO" id="GO:0003743">
    <property type="term" value="F:translation initiation factor activity"/>
    <property type="evidence" value="ECO:0007669"/>
    <property type="project" value="InterPro"/>
</dbReference>
<dbReference type="PROSITE" id="PS50296">
    <property type="entry name" value="SUI1"/>
    <property type="match status" value="1"/>
</dbReference>
<feature type="domain" description="SUI1" evidence="1">
    <location>
        <begin position="18"/>
        <end position="92"/>
    </location>
</feature>
<dbReference type="Pfam" id="PF01253">
    <property type="entry name" value="SUI1"/>
    <property type="match status" value="1"/>
</dbReference>
<dbReference type="AlphaFoldDB" id="A0A6C0J6H4"/>
<protein>
    <recommendedName>
        <fullName evidence="1">SUI1 domain-containing protein</fullName>
    </recommendedName>
</protein>
<reference evidence="2" key="1">
    <citation type="journal article" date="2020" name="Nature">
        <title>Giant virus diversity and host interactions through global metagenomics.</title>
        <authorList>
            <person name="Schulz F."/>
            <person name="Roux S."/>
            <person name="Paez-Espino D."/>
            <person name="Jungbluth S."/>
            <person name="Walsh D.A."/>
            <person name="Denef V.J."/>
            <person name="McMahon K.D."/>
            <person name="Konstantinidis K.T."/>
            <person name="Eloe-Fadrosh E.A."/>
            <person name="Kyrpides N.C."/>
            <person name="Woyke T."/>
        </authorList>
    </citation>
    <scope>NUCLEOTIDE SEQUENCE</scope>
    <source>
        <strain evidence="2">GVMAG-M-3300025860-12</strain>
    </source>
</reference>
<sequence length="102" mass="11718">MDNFVTSNQLLLPEEDKNILITKEKRGRKTNIFISGWDISPDDKKAHLKKFKTKFGCNGSVKDKLINSVEENVIHLQGEQTEKIIEYLCENGIEKSKIIVKI</sequence>
<dbReference type="Gene3D" id="3.30.780.10">
    <property type="entry name" value="SUI1-like domain"/>
    <property type="match status" value="1"/>
</dbReference>
<evidence type="ECO:0000259" key="1">
    <source>
        <dbReference type="PROSITE" id="PS50296"/>
    </source>
</evidence>